<keyword evidence="5 13" id="KW-1133">Transmembrane helix</keyword>
<dbReference type="Pfam" id="PF02628">
    <property type="entry name" value="COX15-CtaA"/>
    <property type="match status" value="1"/>
</dbReference>
<protein>
    <submittedName>
        <fullName evidence="14">Heme A synthase</fullName>
    </submittedName>
</protein>
<evidence type="ECO:0000256" key="3">
    <source>
        <dbReference type="ARBA" id="ARBA00022692"/>
    </source>
</evidence>
<evidence type="ECO:0000256" key="4">
    <source>
        <dbReference type="ARBA" id="ARBA00022723"/>
    </source>
</evidence>
<comment type="pathway">
    <text evidence="11">Porphyrin-containing compound metabolism.</text>
</comment>
<evidence type="ECO:0000256" key="7">
    <source>
        <dbReference type="ARBA" id="ARBA00023004"/>
    </source>
</evidence>
<feature type="transmembrane region" description="Helical" evidence="13">
    <location>
        <begin position="273"/>
        <end position="293"/>
    </location>
</feature>
<keyword evidence="15" id="KW-1185">Reference proteome</keyword>
<evidence type="ECO:0000256" key="11">
    <source>
        <dbReference type="ARBA" id="ARBA00023444"/>
    </source>
</evidence>
<evidence type="ECO:0000256" key="9">
    <source>
        <dbReference type="ARBA" id="ARBA00023136"/>
    </source>
</evidence>
<dbReference type="InterPro" id="IPR050450">
    <property type="entry name" value="COX15/CtaA_HemeA_synthase"/>
</dbReference>
<keyword evidence="7" id="KW-0408">Iron</keyword>
<organism evidence="14 15">
    <name type="scientific">Natronomicrosphaera hydrolytica</name>
    <dbReference type="NCBI Taxonomy" id="3242702"/>
    <lineage>
        <taxon>Bacteria</taxon>
        <taxon>Pseudomonadati</taxon>
        <taxon>Planctomycetota</taxon>
        <taxon>Phycisphaerae</taxon>
        <taxon>Phycisphaerales</taxon>
        <taxon>Phycisphaeraceae</taxon>
        <taxon>Natronomicrosphaera</taxon>
    </lineage>
</organism>
<feature type="transmembrane region" description="Helical" evidence="13">
    <location>
        <begin position="192"/>
        <end position="213"/>
    </location>
</feature>
<comment type="subcellular location">
    <subcellularLocation>
        <location evidence="1">Membrane</location>
        <topology evidence="1">Multi-pass membrane protein</topology>
    </subcellularLocation>
</comment>
<keyword evidence="3 13" id="KW-0812">Transmembrane</keyword>
<feature type="transmembrane region" description="Helical" evidence="13">
    <location>
        <begin position="88"/>
        <end position="107"/>
    </location>
</feature>
<keyword evidence="2" id="KW-1003">Cell membrane</keyword>
<dbReference type="EMBL" id="JBGUBD010000002">
    <property type="protein sequence ID" value="MFA9477149.1"/>
    <property type="molecule type" value="Genomic_DNA"/>
</dbReference>
<evidence type="ECO:0000256" key="12">
    <source>
        <dbReference type="SAM" id="MobiDB-lite"/>
    </source>
</evidence>
<dbReference type="Proteomes" id="UP001575105">
    <property type="component" value="Unassembled WGS sequence"/>
</dbReference>
<sequence length="394" mass="42521">MMSDPALPVVGEPGVAAGLQYRPWLHRYAMLLVLCVFLLIGVGGTVTSTGAGMAVPDWPTTFGHNMITAPPSVWFHQPDRFWEHFHRLMGTLVGMLTIGMAVWLTITQRKQRRWLVALGWGLLGMVIVQGLMGGFRVTEESIGLAVLHGIFGQIVFAACVLIAAATSRVWIDAVTGPRAYGREDEPGKVFGMRYVAALLLVALVIQLMLGAWMRHNSAGLAIPDFPTAYGQLLPPLHASGLEATMDQWQVDQGIDLPRPYTTAQVSFHLAHRAGAVVVCAIALLLVVWVNLVAPGHRLLAWPTRGLVLLLTLQVALGAYVIWSRRHVDIATAHQACGALVLAVATLLTIRLNLLRYVGVVSKGQAKPSPEERNDEGPDRDTEASGASPAAQPSA</sequence>
<evidence type="ECO:0000256" key="5">
    <source>
        <dbReference type="ARBA" id="ARBA00022989"/>
    </source>
</evidence>
<dbReference type="PANTHER" id="PTHR35457">
    <property type="entry name" value="HEME A SYNTHASE"/>
    <property type="match status" value="1"/>
</dbReference>
<keyword evidence="8" id="KW-0350">Heme biosynthesis</keyword>
<dbReference type="InterPro" id="IPR003780">
    <property type="entry name" value="COX15/CtaA_fam"/>
</dbReference>
<feature type="transmembrane region" description="Helical" evidence="13">
    <location>
        <begin position="305"/>
        <end position="323"/>
    </location>
</feature>
<evidence type="ECO:0000313" key="15">
    <source>
        <dbReference type="Proteomes" id="UP001575105"/>
    </source>
</evidence>
<evidence type="ECO:0000256" key="6">
    <source>
        <dbReference type="ARBA" id="ARBA00023002"/>
    </source>
</evidence>
<evidence type="ECO:0000256" key="13">
    <source>
        <dbReference type="SAM" id="Phobius"/>
    </source>
</evidence>
<feature type="transmembrane region" description="Helical" evidence="13">
    <location>
        <begin position="114"/>
        <end position="132"/>
    </location>
</feature>
<evidence type="ECO:0000256" key="10">
    <source>
        <dbReference type="ARBA" id="ARBA00023157"/>
    </source>
</evidence>
<evidence type="ECO:0000256" key="2">
    <source>
        <dbReference type="ARBA" id="ARBA00022475"/>
    </source>
</evidence>
<comment type="caution">
    <text evidence="14">The sequence shown here is derived from an EMBL/GenBank/DDBJ whole genome shotgun (WGS) entry which is preliminary data.</text>
</comment>
<feature type="transmembrane region" description="Helical" evidence="13">
    <location>
        <begin position="144"/>
        <end position="171"/>
    </location>
</feature>
<gene>
    <name evidence="14" type="ORF">ACERK3_02460</name>
</gene>
<evidence type="ECO:0000256" key="8">
    <source>
        <dbReference type="ARBA" id="ARBA00023133"/>
    </source>
</evidence>
<accession>A0ABV4U2T1</accession>
<reference evidence="14 15" key="1">
    <citation type="submission" date="2024-08" db="EMBL/GenBank/DDBJ databases">
        <title>Whole-genome sequencing of halo(alkali)philic microorganisms from hypersaline lakes.</title>
        <authorList>
            <person name="Sorokin D.Y."/>
            <person name="Merkel A.Y."/>
            <person name="Messina E."/>
            <person name="Yakimov M."/>
        </authorList>
    </citation>
    <scope>NUCLEOTIDE SEQUENCE [LARGE SCALE GENOMIC DNA]</scope>
    <source>
        <strain evidence="14 15">AB-hyl4</strain>
    </source>
</reference>
<feature type="compositionally biased region" description="Low complexity" evidence="12">
    <location>
        <begin position="383"/>
        <end position="394"/>
    </location>
</feature>
<keyword evidence="10" id="KW-1015">Disulfide bond</keyword>
<keyword evidence="6" id="KW-0560">Oxidoreductase</keyword>
<dbReference type="RefSeq" id="WP_425344078.1">
    <property type="nucleotide sequence ID" value="NZ_JBGUBD010000002.1"/>
</dbReference>
<name>A0ABV4U2T1_9BACT</name>
<keyword evidence="4" id="KW-0479">Metal-binding</keyword>
<feature type="compositionally biased region" description="Basic and acidic residues" evidence="12">
    <location>
        <begin position="368"/>
        <end position="382"/>
    </location>
</feature>
<proteinExistence type="predicted"/>
<evidence type="ECO:0000256" key="1">
    <source>
        <dbReference type="ARBA" id="ARBA00004141"/>
    </source>
</evidence>
<keyword evidence="9 13" id="KW-0472">Membrane</keyword>
<feature type="transmembrane region" description="Helical" evidence="13">
    <location>
        <begin position="329"/>
        <end position="349"/>
    </location>
</feature>
<feature type="region of interest" description="Disordered" evidence="12">
    <location>
        <begin position="362"/>
        <end position="394"/>
    </location>
</feature>
<dbReference type="PANTHER" id="PTHR35457:SF1">
    <property type="entry name" value="HEME A SYNTHASE"/>
    <property type="match status" value="1"/>
</dbReference>
<evidence type="ECO:0000313" key="14">
    <source>
        <dbReference type="EMBL" id="MFA9477149.1"/>
    </source>
</evidence>
<feature type="transmembrane region" description="Helical" evidence="13">
    <location>
        <begin position="28"/>
        <end position="55"/>
    </location>
</feature>